<proteinExistence type="predicted"/>
<dbReference type="RefSeq" id="WP_253863536.1">
    <property type="nucleotide sequence ID" value="NZ_BAAALN010000005.1"/>
</dbReference>
<dbReference type="Proteomes" id="UP001500653">
    <property type="component" value="Unassembled WGS sequence"/>
</dbReference>
<evidence type="ECO:0000313" key="3">
    <source>
        <dbReference type="Proteomes" id="UP001500653"/>
    </source>
</evidence>
<dbReference type="Pfam" id="PF20060">
    <property type="entry name" value="DUF6459"/>
    <property type="match status" value="1"/>
</dbReference>
<dbReference type="InterPro" id="IPR045596">
    <property type="entry name" value="DUF6459"/>
</dbReference>
<organism evidence="2 3">
    <name type="scientific">Prauserella halophila</name>
    <dbReference type="NCBI Taxonomy" id="185641"/>
    <lineage>
        <taxon>Bacteria</taxon>
        <taxon>Bacillati</taxon>
        <taxon>Actinomycetota</taxon>
        <taxon>Actinomycetes</taxon>
        <taxon>Pseudonocardiales</taxon>
        <taxon>Pseudonocardiaceae</taxon>
        <taxon>Prauserella</taxon>
    </lineage>
</organism>
<accession>A0ABN1W481</accession>
<gene>
    <name evidence="2" type="ORF">GCM10009676_17150</name>
</gene>
<protein>
    <submittedName>
        <fullName evidence="2">Uncharacterized protein</fullName>
    </submittedName>
</protein>
<name>A0ABN1W481_9PSEU</name>
<evidence type="ECO:0000313" key="2">
    <source>
        <dbReference type="EMBL" id="GAA1234156.1"/>
    </source>
</evidence>
<comment type="caution">
    <text evidence="2">The sequence shown here is derived from an EMBL/GenBank/DDBJ whole genome shotgun (WGS) entry which is preliminary data.</text>
</comment>
<keyword evidence="3" id="KW-1185">Reference proteome</keyword>
<reference evidence="2 3" key="1">
    <citation type="journal article" date="2019" name="Int. J. Syst. Evol. Microbiol.">
        <title>The Global Catalogue of Microorganisms (GCM) 10K type strain sequencing project: providing services to taxonomists for standard genome sequencing and annotation.</title>
        <authorList>
            <consortium name="The Broad Institute Genomics Platform"/>
            <consortium name="The Broad Institute Genome Sequencing Center for Infectious Disease"/>
            <person name="Wu L."/>
            <person name="Ma J."/>
        </authorList>
    </citation>
    <scope>NUCLEOTIDE SEQUENCE [LARGE SCALE GENOMIC DNA]</scope>
    <source>
        <strain evidence="2 3">JCM 13023</strain>
    </source>
</reference>
<sequence>MSTTTQPGRPSIEPIADYESRRPGTADPTGLNPLPDATTAALLSGIPDQRTGSRPRKDITKKQVEHILGALLEVHAGLRAAAQLTPWLSPELAERMRSDQPRNRPRYQLQSAHLCRASDDSLEVAATVHARTRITAVTARFERRARQWCCTQFAVLDPGTT</sequence>
<dbReference type="EMBL" id="BAAALN010000005">
    <property type="protein sequence ID" value="GAA1234156.1"/>
    <property type="molecule type" value="Genomic_DNA"/>
</dbReference>
<feature type="region of interest" description="Disordered" evidence="1">
    <location>
        <begin position="1"/>
        <end position="39"/>
    </location>
</feature>
<evidence type="ECO:0000256" key="1">
    <source>
        <dbReference type="SAM" id="MobiDB-lite"/>
    </source>
</evidence>